<dbReference type="EMBL" id="JAHHGZ010000013">
    <property type="protein sequence ID" value="MBW4668564.1"/>
    <property type="molecule type" value="Genomic_DNA"/>
</dbReference>
<dbReference type="PANTHER" id="PTHR34136:SF1">
    <property type="entry name" value="UDP-N-ACETYL-D-MANNOSAMINURONIC ACID TRANSFERASE"/>
    <property type="match status" value="1"/>
</dbReference>
<reference evidence="3" key="1">
    <citation type="submission" date="2021-05" db="EMBL/GenBank/DDBJ databases">
        <authorList>
            <person name="Pietrasiak N."/>
            <person name="Ward R."/>
            <person name="Stajich J.E."/>
            <person name="Kurbessoian T."/>
        </authorList>
    </citation>
    <scope>NUCLEOTIDE SEQUENCE</scope>
    <source>
        <strain evidence="3">GSE-NOS-MK-12-04C</strain>
    </source>
</reference>
<gene>
    <name evidence="3" type="ORF">KME60_14330</name>
</gene>
<organism evidence="3 4">
    <name type="scientific">Cyanomargarita calcarea GSE-NOS-MK-12-04C</name>
    <dbReference type="NCBI Taxonomy" id="2839659"/>
    <lineage>
        <taxon>Bacteria</taxon>
        <taxon>Bacillati</taxon>
        <taxon>Cyanobacteriota</taxon>
        <taxon>Cyanophyceae</taxon>
        <taxon>Nostocales</taxon>
        <taxon>Cyanomargaritaceae</taxon>
        <taxon>Cyanomargarita</taxon>
    </lineage>
</organism>
<evidence type="ECO:0000256" key="1">
    <source>
        <dbReference type="ARBA" id="ARBA00022676"/>
    </source>
</evidence>
<dbReference type="CDD" id="cd06533">
    <property type="entry name" value="Glyco_transf_WecG_TagA"/>
    <property type="match status" value="1"/>
</dbReference>
<dbReference type="InterPro" id="IPR004629">
    <property type="entry name" value="WecG_TagA_CpsF"/>
</dbReference>
<keyword evidence="2" id="KW-0808">Transferase</keyword>
<dbReference type="Pfam" id="PF03808">
    <property type="entry name" value="Glyco_tran_WecG"/>
    <property type="match status" value="1"/>
</dbReference>
<dbReference type="AlphaFoldDB" id="A0A951UT50"/>
<dbReference type="GO" id="GO:0016758">
    <property type="term" value="F:hexosyltransferase activity"/>
    <property type="evidence" value="ECO:0007669"/>
    <property type="project" value="TreeGrafter"/>
</dbReference>
<dbReference type="Proteomes" id="UP000729701">
    <property type="component" value="Unassembled WGS sequence"/>
</dbReference>
<name>A0A951UT50_9CYAN</name>
<evidence type="ECO:0000313" key="3">
    <source>
        <dbReference type="EMBL" id="MBW4668564.1"/>
    </source>
</evidence>
<evidence type="ECO:0000313" key="4">
    <source>
        <dbReference type="Proteomes" id="UP000729701"/>
    </source>
</evidence>
<protein>
    <submittedName>
        <fullName evidence="3">WecB/TagA/CpsF family glycosyltransferase</fullName>
    </submittedName>
</protein>
<comment type="caution">
    <text evidence="3">The sequence shown here is derived from an EMBL/GenBank/DDBJ whole genome shotgun (WGS) entry which is preliminary data.</text>
</comment>
<keyword evidence="1" id="KW-0328">Glycosyltransferase</keyword>
<sequence length="263" mass="29921">MARVFPPTQRVLDFPITALRLDEQIQTILKWAKARESKTVCVANVHMLMEAYWNPEFASILKSSDIVTPDGMPLVWMMRQMGARYQNRVAGMDLFQGLCQLAQALNISVFFVGSQTEILSRMENRLEEEFPLLEIAAMEPLPFRPLTEAEDEALIKKINDSGAGIILVSLGCPKQENWMAHHKGKISGVMIGLGGVFPVYAGIHKRAPRVVRDLGLEWLYRWIQEPRRLWRRYATTIPPFIWLALKQLLSADRVSEVSLEGSD</sequence>
<proteinExistence type="predicted"/>
<evidence type="ECO:0000256" key="2">
    <source>
        <dbReference type="ARBA" id="ARBA00022679"/>
    </source>
</evidence>
<accession>A0A951UT50</accession>
<reference evidence="3" key="2">
    <citation type="journal article" date="2022" name="Microbiol. Resour. Announc.">
        <title>Metagenome Sequencing to Explore Phylogenomics of Terrestrial Cyanobacteria.</title>
        <authorList>
            <person name="Ward R.D."/>
            <person name="Stajich J.E."/>
            <person name="Johansen J.R."/>
            <person name="Huntemann M."/>
            <person name="Clum A."/>
            <person name="Foster B."/>
            <person name="Foster B."/>
            <person name="Roux S."/>
            <person name="Palaniappan K."/>
            <person name="Varghese N."/>
            <person name="Mukherjee S."/>
            <person name="Reddy T.B.K."/>
            <person name="Daum C."/>
            <person name="Copeland A."/>
            <person name="Chen I.A."/>
            <person name="Ivanova N.N."/>
            <person name="Kyrpides N.C."/>
            <person name="Shapiro N."/>
            <person name="Eloe-Fadrosh E.A."/>
            <person name="Pietrasiak N."/>
        </authorList>
    </citation>
    <scope>NUCLEOTIDE SEQUENCE</scope>
    <source>
        <strain evidence="3">GSE-NOS-MK-12-04C</strain>
    </source>
</reference>
<dbReference type="NCBIfam" id="TIGR00696">
    <property type="entry name" value="wecG_tagA_cpsF"/>
    <property type="match status" value="1"/>
</dbReference>
<dbReference type="PANTHER" id="PTHR34136">
    <property type="match status" value="1"/>
</dbReference>